<keyword evidence="1" id="KW-1133">Transmembrane helix</keyword>
<gene>
    <name evidence="2" type="ORF">V1477_014874</name>
</gene>
<name>A0ABD2BJS3_VESMC</name>
<keyword evidence="3" id="KW-1185">Reference proteome</keyword>
<evidence type="ECO:0000313" key="2">
    <source>
        <dbReference type="EMBL" id="KAL2732633.1"/>
    </source>
</evidence>
<keyword evidence="1" id="KW-0472">Membrane</keyword>
<proteinExistence type="predicted"/>
<sequence>NHPEQRTIPSLFVTHRRDVSVNSRVSSSTLTAENPRVGENDSTFVPVFVSITDTCLTISENRSASRACHHCDLSCIDVMDNESFSDLLGSTGTPPRPALLSLSLSRFLSGSESQTSTIEPHYSTNICGDGEERKKMANANRSFFKTSTVLLMICLWSVILKIV</sequence>
<dbReference type="AlphaFoldDB" id="A0ABD2BJS3"/>
<dbReference type="Proteomes" id="UP001607303">
    <property type="component" value="Unassembled WGS sequence"/>
</dbReference>
<accession>A0ABD2BJS3</accession>
<reference evidence="2 3" key="1">
    <citation type="journal article" date="2024" name="Ann. Entomol. Soc. Am.">
        <title>Genomic analyses of the southern and eastern yellowjacket wasps (Hymenoptera: Vespidae) reveal evolutionary signatures of social life.</title>
        <authorList>
            <person name="Catto M.A."/>
            <person name="Caine P.B."/>
            <person name="Orr S.E."/>
            <person name="Hunt B.G."/>
            <person name="Goodisman M.A.D."/>
        </authorList>
    </citation>
    <scope>NUCLEOTIDE SEQUENCE [LARGE SCALE GENOMIC DNA]</scope>
    <source>
        <strain evidence="2">232</strain>
        <tissue evidence="2">Head and thorax</tissue>
    </source>
</reference>
<dbReference type="EMBL" id="JAYRBN010000075">
    <property type="protein sequence ID" value="KAL2732633.1"/>
    <property type="molecule type" value="Genomic_DNA"/>
</dbReference>
<comment type="caution">
    <text evidence="2">The sequence shown here is derived from an EMBL/GenBank/DDBJ whole genome shotgun (WGS) entry which is preliminary data.</text>
</comment>
<evidence type="ECO:0000256" key="1">
    <source>
        <dbReference type="SAM" id="Phobius"/>
    </source>
</evidence>
<feature type="transmembrane region" description="Helical" evidence="1">
    <location>
        <begin position="143"/>
        <end position="162"/>
    </location>
</feature>
<evidence type="ECO:0000313" key="3">
    <source>
        <dbReference type="Proteomes" id="UP001607303"/>
    </source>
</evidence>
<keyword evidence="1" id="KW-0812">Transmembrane</keyword>
<feature type="non-terminal residue" evidence="2">
    <location>
        <position position="1"/>
    </location>
</feature>
<protein>
    <submittedName>
        <fullName evidence="2">Uncharacterized protein</fullName>
    </submittedName>
</protein>
<organism evidence="2 3">
    <name type="scientific">Vespula maculifrons</name>
    <name type="common">Eastern yellow jacket</name>
    <name type="synonym">Wasp</name>
    <dbReference type="NCBI Taxonomy" id="7453"/>
    <lineage>
        <taxon>Eukaryota</taxon>
        <taxon>Metazoa</taxon>
        <taxon>Ecdysozoa</taxon>
        <taxon>Arthropoda</taxon>
        <taxon>Hexapoda</taxon>
        <taxon>Insecta</taxon>
        <taxon>Pterygota</taxon>
        <taxon>Neoptera</taxon>
        <taxon>Endopterygota</taxon>
        <taxon>Hymenoptera</taxon>
        <taxon>Apocrita</taxon>
        <taxon>Aculeata</taxon>
        <taxon>Vespoidea</taxon>
        <taxon>Vespidae</taxon>
        <taxon>Vespinae</taxon>
        <taxon>Vespula</taxon>
    </lineage>
</organism>